<keyword evidence="3" id="KW-0862">Zinc</keyword>
<dbReference type="Gene3D" id="1.20.1510.10">
    <property type="entry name" value="Cation efflux protein transmembrane domain"/>
    <property type="match status" value="1"/>
</dbReference>
<protein>
    <submittedName>
        <fullName evidence="8">CDF family Co(II)/Ni(II) efflux transporter DmeF</fullName>
    </submittedName>
</protein>
<dbReference type="SUPFAM" id="SSF161111">
    <property type="entry name" value="Cation efflux protein transmembrane domain-like"/>
    <property type="match status" value="1"/>
</dbReference>
<dbReference type="InterPro" id="IPR002524">
    <property type="entry name" value="Cation_efflux"/>
</dbReference>
<dbReference type="NCBIfam" id="NF033827">
    <property type="entry name" value="CDF_efflux_DmeF"/>
    <property type="match status" value="1"/>
</dbReference>
<evidence type="ECO:0000256" key="1">
    <source>
        <dbReference type="ARBA" id="ARBA00004141"/>
    </source>
</evidence>
<comment type="caution">
    <text evidence="8">The sequence shown here is derived from an EMBL/GenBank/DDBJ whole genome shotgun (WGS) entry which is preliminary data.</text>
</comment>
<feature type="transmembrane region" description="Helical" evidence="6">
    <location>
        <begin position="27"/>
        <end position="45"/>
    </location>
</feature>
<keyword evidence="4 6" id="KW-1133">Transmembrane helix</keyword>
<keyword evidence="2 6" id="KW-0812">Transmembrane</keyword>
<dbReference type="PANTHER" id="PTHR11562">
    <property type="entry name" value="CATION EFFLUX PROTEIN/ ZINC TRANSPORTER"/>
    <property type="match status" value="1"/>
</dbReference>
<keyword evidence="3" id="KW-0813">Transport</keyword>
<keyword evidence="9" id="KW-1185">Reference proteome</keyword>
<evidence type="ECO:0000313" key="8">
    <source>
        <dbReference type="EMBL" id="MEY2183860.1"/>
    </source>
</evidence>
<dbReference type="EMBL" id="JBGBPY010000001">
    <property type="protein sequence ID" value="MEY2183860.1"/>
    <property type="molecule type" value="Genomic_DNA"/>
</dbReference>
<evidence type="ECO:0000256" key="4">
    <source>
        <dbReference type="ARBA" id="ARBA00022989"/>
    </source>
</evidence>
<organism evidence="8 9">
    <name type="scientific">Rhodanobacter humi</name>
    <dbReference type="NCBI Taxonomy" id="1888173"/>
    <lineage>
        <taxon>Bacteria</taxon>
        <taxon>Pseudomonadati</taxon>
        <taxon>Pseudomonadota</taxon>
        <taxon>Gammaproteobacteria</taxon>
        <taxon>Lysobacterales</taxon>
        <taxon>Rhodanobacteraceae</taxon>
        <taxon>Rhodanobacter</taxon>
    </lineage>
</organism>
<dbReference type="InterPro" id="IPR058533">
    <property type="entry name" value="Cation_efflux_TM"/>
</dbReference>
<evidence type="ECO:0000256" key="2">
    <source>
        <dbReference type="ARBA" id="ARBA00022692"/>
    </source>
</evidence>
<dbReference type="NCBIfam" id="TIGR01297">
    <property type="entry name" value="CDF"/>
    <property type="match status" value="1"/>
</dbReference>
<comment type="subcellular location">
    <subcellularLocation>
        <location evidence="1">Membrane</location>
        <topology evidence="1">Multi-pass membrane protein</topology>
    </subcellularLocation>
</comment>
<feature type="transmembrane region" description="Helical" evidence="6">
    <location>
        <begin position="177"/>
        <end position="196"/>
    </location>
</feature>
<dbReference type="Pfam" id="PF01545">
    <property type="entry name" value="Cation_efflux"/>
    <property type="match status" value="1"/>
</dbReference>
<evidence type="ECO:0000259" key="7">
    <source>
        <dbReference type="Pfam" id="PF01545"/>
    </source>
</evidence>
<evidence type="ECO:0000256" key="3">
    <source>
        <dbReference type="ARBA" id="ARBA00022906"/>
    </source>
</evidence>
<dbReference type="PANTHER" id="PTHR11562:SF40">
    <property type="entry name" value="CATION EFFLUX SYSTEM PROTEIN"/>
    <property type="match status" value="1"/>
</dbReference>
<feature type="transmembrane region" description="Helical" evidence="6">
    <location>
        <begin position="123"/>
        <end position="146"/>
    </location>
</feature>
<evidence type="ECO:0000256" key="6">
    <source>
        <dbReference type="SAM" id="Phobius"/>
    </source>
</evidence>
<dbReference type="InterPro" id="IPR050681">
    <property type="entry name" value="CDF/SLC30A"/>
</dbReference>
<proteinExistence type="predicted"/>
<dbReference type="InterPro" id="IPR027469">
    <property type="entry name" value="Cation_efflux_TMD_sf"/>
</dbReference>
<feature type="transmembrane region" description="Helical" evidence="6">
    <location>
        <begin position="208"/>
        <end position="226"/>
    </location>
</feature>
<feature type="domain" description="Cation efflux protein transmembrane" evidence="7">
    <location>
        <begin position="26"/>
        <end position="234"/>
    </location>
</feature>
<gene>
    <name evidence="8" type="primary">dmeF</name>
    <name evidence="8" type="ORF">AB7878_15675</name>
</gene>
<sequence>MPDISKYTHSHQFNEGNPLAERNTLRAVVITAVMMVVEIVGGYLLNSMALLADGWHMSSHALALGLSVGAYALARRLADDRRFAFGTWKIEVLGGYSSALLLGVVAALMLFQSVERLFVPGVIHYNDAIAIATVGLAVNLTCAWLLRGGHHGHDHHHGHTHDHHDHAHHHDINLRSAYLHVVADAATSVLAIGALVGGKFLGAAWLDPAMGIVGAALVANWAWGLLKQSGGILLDAEMDSPVVQEIRDVIVERFPAAAVSDLHVWRVGKGRYACILALVSTTPLAPDAVRRQLAIREELAHVTVEVTLAAH</sequence>
<feature type="transmembrane region" description="Helical" evidence="6">
    <location>
        <begin position="57"/>
        <end position="78"/>
    </location>
</feature>
<dbReference type="Proteomes" id="UP001562159">
    <property type="component" value="Unassembled WGS sequence"/>
</dbReference>
<accession>A0ABV4AVD7</accession>
<evidence type="ECO:0000313" key="9">
    <source>
        <dbReference type="Proteomes" id="UP001562159"/>
    </source>
</evidence>
<name>A0ABV4AVD7_9GAMM</name>
<keyword evidence="5 6" id="KW-0472">Membrane</keyword>
<keyword evidence="3" id="KW-0864">Zinc transport</keyword>
<evidence type="ECO:0000256" key="5">
    <source>
        <dbReference type="ARBA" id="ARBA00023136"/>
    </source>
</evidence>
<keyword evidence="3" id="KW-0406">Ion transport</keyword>
<feature type="transmembrane region" description="Helical" evidence="6">
    <location>
        <begin position="90"/>
        <end position="111"/>
    </location>
</feature>
<reference evidence="8 9" key="1">
    <citation type="submission" date="2024-07" db="EMBL/GenBank/DDBJ databases">
        <title>Molecular mechanisms and environmental adaptations of flagellar loss and biofilm growth of Rhodanobacter under environmental stress.</title>
        <authorList>
            <person name="Chen M."/>
        </authorList>
    </citation>
    <scope>NUCLEOTIDE SEQUENCE [LARGE SCALE GENOMIC DNA]</scope>
    <source>
        <strain evidence="8 9">RS22</strain>
    </source>
</reference>